<proteinExistence type="predicted"/>
<name>A0A5C6AW91_9BACT</name>
<protein>
    <submittedName>
        <fullName evidence="1">Uncharacterized protein</fullName>
    </submittedName>
</protein>
<dbReference type="RefSeq" id="WP_146576409.1">
    <property type="nucleotide sequence ID" value="NZ_SJPM01000001.1"/>
</dbReference>
<evidence type="ECO:0000313" key="1">
    <source>
        <dbReference type="EMBL" id="TWU04010.1"/>
    </source>
</evidence>
<evidence type="ECO:0000313" key="2">
    <source>
        <dbReference type="Proteomes" id="UP000316213"/>
    </source>
</evidence>
<reference evidence="1 2" key="1">
    <citation type="submission" date="2019-02" db="EMBL/GenBank/DDBJ databases">
        <title>Deep-cultivation of Planctomycetes and their phenomic and genomic characterization uncovers novel biology.</title>
        <authorList>
            <person name="Wiegand S."/>
            <person name="Jogler M."/>
            <person name="Boedeker C."/>
            <person name="Pinto D."/>
            <person name="Vollmers J."/>
            <person name="Rivas-Marin E."/>
            <person name="Kohn T."/>
            <person name="Peeters S.H."/>
            <person name="Heuer A."/>
            <person name="Rast P."/>
            <person name="Oberbeckmann S."/>
            <person name="Bunk B."/>
            <person name="Jeske O."/>
            <person name="Meyerdierks A."/>
            <person name="Storesund J.E."/>
            <person name="Kallscheuer N."/>
            <person name="Luecker S."/>
            <person name="Lage O.M."/>
            <person name="Pohl T."/>
            <person name="Merkel B.J."/>
            <person name="Hornburger P."/>
            <person name="Mueller R.-W."/>
            <person name="Bruemmer F."/>
            <person name="Labrenz M."/>
            <person name="Spormann A.M."/>
            <person name="Op Den Camp H."/>
            <person name="Overmann J."/>
            <person name="Amann R."/>
            <person name="Jetten M.S.M."/>
            <person name="Mascher T."/>
            <person name="Medema M.H."/>
            <person name="Devos D.P."/>
            <person name="Kaster A.-K."/>
            <person name="Ovreas L."/>
            <person name="Rohde M."/>
            <person name="Galperin M.Y."/>
            <person name="Jogler C."/>
        </authorList>
    </citation>
    <scope>NUCLEOTIDE SEQUENCE [LARGE SCALE GENOMIC DNA]</scope>
    <source>
        <strain evidence="1 2">Pla100</strain>
    </source>
</reference>
<dbReference type="Proteomes" id="UP000316213">
    <property type="component" value="Unassembled WGS sequence"/>
</dbReference>
<accession>A0A5C6AW91</accession>
<organism evidence="1 2">
    <name type="scientific">Neorhodopirellula pilleata</name>
    <dbReference type="NCBI Taxonomy" id="2714738"/>
    <lineage>
        <taxon>Bacteria</taxon>
        <taxon>Pseudomonadati</taxon>
        <taxon>Planctomycetota</taxon>
        <taxon>Planctomycetia</taxon>
        <taxon>Pirellulales</taxon>
        <taxon>Pirellulaceae</taxon>
        <taxon>Neorhodopirellula</taxon>
    </lineage>
</organism>
<dbReference type="OrthoDB" id="9830805at2"/>
<dbReference type="EMBL" id="SJPM01000001">
    <property type="protein sequence ID" value="TWU04010.1"/>
    <property type="molecule type" value="Genomic_DNA"/>
</dbReference>
<dbReference type="AlphaFoldDB" id="A0A5C6AW91"/>
<keyword evidence="2" id="KW-1185">Reference proteome</keyword>
<sequence length="235" mass="26712">MASRESESPLYLPPIDGLRMPPVTEELIEVVALLLCGISPEVRQQPMSQSRTLFELRQDPMSPKVGPSSSLLQDHRYILSPIVGKSGKRLTEQEFEEKWQQSKSIAGSQQSTQLLKLVHWLGRLELDDEGQDLSHPKWQSQMAEAVQHAMPIQFYLFHSASRRIDREASHRRVVENDRSFWSKLTAALGMKGGQGSPRVIFPENVSEEAESYLVATLNLGRILRKLKQNSRQKRA</sequence>
<gene>
    <name evidence="1" type="ORF">Pla100_09460</name>
</gene>
<comment type="caution">
    <text evidence="1">The sequence shown here is derived from an EMBL/GenBank/DDBJ whole genome shotgun (WGS) entry which is preliminary data.</text>
</comment>